<reference evidence="2 3" key="1">
    <citation type="submission" date="2023-04" db="EMBL/GenBank/DDBJ databases">
        <title>Tenacibaculum tangerinum sp. nov., isolated from sea tidal flat of South Korea.</title>
        <authorList>
            <person name="Lee S.H."/>
            <person name="Kim J.-J."/>
        </authorList>
    </citation>
    <scope>NUCLEOTIDE SEQUENCE [LARGE SCALE GENOMIC DNA]</scope>
    <source>
        <strain evidence="2 3">GRR-S3-23</strain>
    </source>
</reference>
<evidence type="ECO:0000313" key="3">
    <source>
        <dbReference type="Proteomes" id="UP001232001"/>
    </source>
</evidence>
<dbReference type="EMBL" id="CP122539">
    <property type="protein sequence ID" value="WGH75409.1"/>
    <property type="molecule type" value="Genomic_DNA"/>
</dbReference>
<dbReference type="Proteomes" id="UP001232001">
    <property type="component" value="Chromosome"/>
</dbReference>
<dbReference type="InterPro" id="IPR011083">
    <property type="entry name" value="Phage_tail_collar_dom"/>
</dbReference>
<organism evidence="2 3">
    <name type="scientific">Tenacibaculum tangerinum</name>
    <dbReference type="NCBI Taxonomy" id="3038772"/>
    <lineage>
        <taxon>Bacteria</taxon>
        <taxon>Pseudomonadati</taxon>
        <taxon>Bacteroidota</taxon>
        <taxon>Flavobacteriia</taxon>
        <taxon>Flavobacteriales</taxon>
        <taxon>Flavobacteriaceae</taxon>
        <taxon>Tenacibaculum</taxon>
    </lineage>
</organism>
<dbReference type="InterPro" id="IPR037053">
    <property type="entry name" value="Phage_tail_collar_dom_sf"/>
</dbReference>
<protein>
    <submittedName>
        <fullName evidence="2">Tail fiber protein</fullName>
    </submittedName>
</protein>
<sequence>MDPFVGQITLFGGNFAPRGWAFCDGQLLAISQNTALFSILGTTYGGDGRTTFALPDLRGRAPIGPRRGPGLSLYRLGQRGGQETHILNINEMPSHNHSVQASSSHLTLSTDNAVNETPAAGDVPAVSNYPSGITSQKVKSFGPPNNTVNGQSIPSNTNVLNNGGNLAHNNMQPYLAVNYIIALFGVFPSRD</sequence>
<proteinExistence type="predicted"/>
<dbReference type="SUPFAM" id="SSF88874">
    <property type="entry name" value="Receptor-binding domain of short tail fibre protein gp12"/>
    <property type="match status" value="1"/>
</dbReference>
<evidence type="ECO:0000259" key="1">
    <source>
        <dbReference type="Pfam" id="PF07484"/>
    </source>
</evidence>
<dbReference type="Pfam" id="PF07484">
    <property type="entry name" value="Collar"/>
    <property type="match status" value="1"/>
</dbReference>
<dbReference type="Gene3D" id="3.90.1340.10">
    <property type="entry name" value="Phage tail collar domain"/>
    <property type="match status" value="1"/>
</dbReference>
<gene>
    <name evidence="2" type="ORF">P8625_15265</name>
</gene>
<feature type="domain" description="Phage tail collar" evidence="1">
    <location>
        <begin position="6"/>
        <end position="62"/>
    </location>
</feature>
<keyword evidence="3" id="KW-1185">Reference proteome</keyword>
<evidence type="ECO:0000313" key="2">
    <source>
        <dbReference type="EMBL" id="WGH75409.1"/>
    </source>
</evidence>
<name>A0ABY8L2C1_9FLAO</name>
<dbReference type="RefSeq" id="WP_279651294.1">
    <property type="nucleotide sequence ID" value="NZ_CP122539.1"/>
</dbReference>
<accession>A0ABY8L2C1</accession>